<protein>
    <recommendedName>
        <fullName evidence="4">Integral membrane protein</fullName>
    </recommendedName>
</protein>
<keyword evidence="1" id="KW-0472">Membrane</keyword>
<dbReference type="PATRIC" id="fig|1160705.3.peg.992"/>
<comment type="caution">
    <text evidence="2">The sequence shown here is derived from an EMBL/GenBank/DDBJ whole genome shotgun (WGS) entry which is preliminary data.</text>
</comment>
<dbReference type="AlphaFoldDB" id="L8PRF3"/>
<accession>L8PRF3</accession>
<organism evidence="2 3">
    <name type="scientific">Streptomyces viridochromogenes Tue57</name>
    <dbReference type="NCBI Taxonomy" id="1160705"/>
    <lineage>
        <taxon>Bacteria</taxon>
        <taxon>Bacillati</taxon>
        <taxon>Actinomycetota</taxon>
        <taxon>Actinomycetes</taxon>
        <taxon>Kitasatosporales</taxon>
        <taxon>Streptomycetaceae</taxon>
        <taxon>Streptomyces</taxon>
    </lineage>
</organism>
<evidence type="ECO:0008006" key="4">
    <source>
        <dbReference type="Google" id="ProtNLM"/>
    </source>
</evidence>
<reference evidence="2 3" key="1">
    <citation type="journal article" date="2013" name="Genome Announc.">
        <title>Draft Genome Sequence of Streptomyces viridochromogenes Strain Tu57, Producer of Avilamycin.</title>
        <authorList>
            <person name="Gruning B.A."/>
            <person name="Erxleben A."/>
            <person name="Hahnlein A."/>
            <person name="Gunther S."/>
        </authorList>
    </citation>
    <scope>NUCLEOTIDE SEQUENCE [LARGE SCALE GENOMIC DNA]</scope>
    <source>
        <strain evidence="2 3">Tue57</strain>
    </source>
</reference>
<feature type="transmembrane region" description="Helical" evidence="1">
    <location>
        <begin position="12"/>
        <end position="34"/>
    </location>
</feature>
<name>L8PRF3_STRVR</name>
<sequence>MALAGSWLVRALPYGSFLFWECLLLVAASLGLLVSRS</sequence>
<evidence type="ECO:0000313" key="3">
    <source>
        <dbReference type="Proteomes" id="UP000011205"/>
    </source>
</evidence>
<gene>
    <name evidence="2" type="ORF">STVIR_0995</name>
</gene>
<proteinExistence type="predicted"/>
<evidence type="ECO:0000313" key="2">
    <source>
        <dbReference type="EMBL" id="ELS57997.1"/>
    </source>
</evidence>
<dbReference type="Proteomes" id="UP000011205">
    <property type="component" value="Unassembled WGS sequence"/>
</dbReference>
<dbReference type="EMBL" id="AMLP01000040">
    <property type="protein sequence ID" value="ELS57997.1"/>
    <property type="molecule type" value="Genomic_DNA"/>
</dbReference>
<keyword evidence="1" id="KW-1133">Transmembrane helix</keyword>
<evidence type="ECO:0000256" key="1">
    <source>
        <dbReference type="SAM" id="Phobius"/>
    </source>
</evidence>
<keyword evidence="1" id="KW-0812">Transmembrane</keyword>